<reference evidence="1 2" key="1">
    <citation type="submission" date="2019-07" db="EMBL/GenBank/DDBJ databases">
        <title>Genomic Encyclopedia of Archaeal and Bacterial Type Strains, Phase II (KMG-II): from individual species to whole genera.</title>
        <authorList>
            <person name="Goeker M."/>
        </authorList>
    </citation>
    <scope>NUCLEOTIDE SEQUENCE [LARGE SCALE GENOMIC DNA]</scope>
    <source>
        <strain evidence="1 2">ATCC BAA-1854</strain>
    </source>
</reference>
<evidence type="ECO:0000313" key="2">
    <source>
        <dbReference type="Proteomes" id="UP000317010"/>
    </source>
</evidence>
<accession>A0A562TVW4</accession>
<organism evidence="1 2">
    <name type="scientific">Mucilaginibacter frigoritolerans</name>
    <dbReference type="NCBI Taxonomy" id="652788"/>
    <lineage>
        <taxon>Bacteria</taxon>
        <taxon>Pseudomonadati</taxon>
        <taxon>Bacteroidota</taxon>
        <taxon>Sphingobacteriia</taxon>
        <taxon>Sphingobacteriales</taxon>
        <taxon>Sphingobacteriaceae</taxon>
        <taxon>Mucilaginibacter</taxon>
    </lineage>
</organism>
<protein>
    <recommendedName>
        <fullName evidence="3">Plasmid stabilization system protein ParE</fullName>
    </recommendedName>
</protein>
<evidence type="ECO:0008006" key="3">
    <source>
        <dbReference type="Google" id="ProtNLM"/>
    </source>
</evidence>
<dbReference type="InterPro" id="IPR035093">
    <property type="entry name" value="RelE/ParE_toxin_dom_sf"/>
</dbReference>
<name>A0A562TVW4_9SPHI</name>
<sequence length="94" mass="10984">MSLPILWTDEAKETFDNTLIQIEHKWGTSSAAKFVSQANRTLNTITLQPYLFKASYTSNVRQAFITKQTSMFYEVHSTYIAVLFFWDNRQEPIL</sequence>
<keyword evidence="2" id="KW-1185">Reference proteome</keyword>
<proteinExistence type="predicted"/>
<comment type="caution">
    <text evidence="1">The sequence shown here is derived from an EMBL/GenBank/DDBJ whole genome shotgun (WGS) entry which is preliminary data.</text>
</comment>
<gene>
    <name evidence="1" type="ORF">JN11_03697</name>
</gene>
<dbReference type="AlphaFoldDB" id="A0A562TVW4"/>
<evidence type="ECO:0000313" key="1">
    <source>
        <dbReference type="EMBL" id="TWI97236.1"/>
    </source>
</evidence>
<dbReference type="Proteomes" id="UP000317010">
    <property type="component" value="Unassembled WGS sequence"/>
</dbReference>
<dbReference type="Gene3D" id="3.30.2310.20">
    <property type="entry name" value="RelE-like"/>
    <property type="match status" value="1"/>
</dbReference>
<dbReference type="EMBL" id="VLLI01000011">
    <property type="protein sequence ID" value="TWI97236.1"/>
    <property type="molecule type" value="Genomic_DNA"/>
</dbReference>